<dbReference type="CDD" id="cd16442">
    <property type="entry name" value="BPL"/>
    <property type="match status" value="1"/>
</dbReference>
<dbReference type="GO" id="GO:0005737">
    <property type="term" value="C:cytoplasm"/>
    <property type="evidence" value="ECO:0007669"/>
    <property type="project" value="TreeGrafter"/>
</dbReference>
<accession>A0A410JYC2</accession>
<dbReference type="InterPro" id="IPR004143">
    <property type="entry name" value="BPL_LPL_catalytic"/>
</dbReference>
<dbReference type="AlphaFoldDB" id="A0A410JYC2"/>
<dbReference type="EMBL" id="CP035108">
    <property type="protein sequence ID" value="QAR33133.1"/>
    <property type="molecule type" value="Genomic_DNA"/>
</dbReference>
<dbReference type="Proteomes" id="UP000287502">
    <property type="component" value="Chromosome"/>
</dbReference>
<dbReference type="NCBIfam" id="TIGR00121">
    <property type="entry name" value="birA_ligase"/>
    <property type="match status" value="1"/>
</dbReference>
<dbReference type="PROSITE" id="PS51733">
    <property type="entry name" value="BPL_LPL_CATALYTIC"/>
    <property type="match status" value="1"/>
</dbReference>
<evidence type="ECO:0000259" key="2">
    <source>
        <dbReference type="PROSITE" id="PS51733"/>
    </source>
</evidence>
<dbReference type="InterPro" id="IPR004408">
    <property type="entry name" value="Biotin_CoA_COase_ligase"/>
</dbReference>
<sequence>MLKSLWSVRRNLRMFNENIYRGFLTAENFGRNILVFDETDSTTIRLLEADTPYYTVAVAESQTAGRGRSGRKWISESGVNLCFSVNLPPMKIEHLLPFNIAVGFAVCDVLRSTADVKLKWPNDLMAGGKKLGGILFETSLSGSVTEKVILGIGINVNMTDFPAEIKDIATSLREETGLSYSREELLAELMNRLDAFSEAFLKGSINIGSEWKKYSASLDKKIAVHKNGVKTVFTERGITPSGFLIAEDEKGLITEIVTGDVGYDFSG</sequence>
<dbReference type="GO" id="GO:0004077">
    <property type="term" value="F:biotin--[biotin carboxyl-carrier protein] ligase activity"/>
    <property type="evidence" value="ECO:0007669"/>
    <property type="project" value="UniProtKB-EC"/>
</dbReference>
<protein>
    <submittedName>
        <fullName evidence="3">Biotin--[acetyl-CoA-carboxylase] ligase</fullName>
        <ecNumber evidence="3">6.3.4.15</ecNumber>
    </submittedName>
</protein>
<evidence type="ECO:0000313" key="4">
    <source>
        <dbReference type="Proteomes" id="UP000287502"/>
    </source>
</evidence>
<organism evidence="3 4">
    <name type="scientific">Geovibrio thiophilus</name>
    <dbReference type="NCBI Taxonomy" id="139438"/>
    <lineage>
        <taxon>Bacteria</taxon>
        <taxon>Pseudomonadati</taxon>
        <taxon>Deferribacterota</taxon>
        <taxon>Deferribacteres</taxon>
        <taxon>Deferribacterales</taxon>
        <taxon>Geovibrionaceae</taxon>
        <taxon>Geovibrio</taxon>
    </lineage>
</organism>
<dbReference type="Gene3D" id="3.30.930.10">
    <property type="entry name" value="Bira Bifunctional Protein, Domain 2"/>
    <property type="match status" value="1"/>
</dbReference>
<dbReference type="InterPro" id="IPR045864">
    <property type="entry name" value="aa-tRNA-synth_II/BPL/LPL"/>
</dbReference>
<gene>
    <name evidence="3" type="ORF">EP073_06885</name>
</gene>
<name>A0A410JYC2_9BACT</name>
<dbReference type="EC" id="6.3.4.15" evidence="3"/>
<keyword evidence="1 3" id="KW-0436">Ligase</keyword>
<feature type="domain" description="BPL/LPL catalytic" evidence="2">
    <location>
        <begin position="28"/>
        <end position="201"/>
    </location>
</feature>
<dbReference type="OrthoDB" id="9807064at2"/>
<evidence type="ECO:0000313" key="3">
    <source>
        <dbReference type="EMBL" id="QAR33133.1"/>
    </source>
</evidence>
<dbReference type="PANTHER" id="PTHR12835">
    <property type="entry name" value="BIOTIN PROTEIN LIGASE"/>
    <property type="match status" value="1"/>
</dbReference>
<dbReference type="KEGG" id="gtl:EP073_06885"/>
<proteinExistence type="predicted"/>
<keyword evidence="4" id="KW-1185">Reference proteome</keyword>
<dbReference type="Pfam" id="PF03099">
    <property type="entry name" value="BPL_LplA_LipB"/>
    <property type="match status" value="1"/>
</dbReference>
<reference evidence="3 4" key="1">
    <citation type="submission" date="2019-01" db="EMBL/GenBank/DDBJ databases">
        <title>Geovibrio thiophilus DSM 11263, complete genome.</title>
        <authorList>
            <person name="Spring S."/>
            <person name="Bunk B."/>
            <person name="Sproer C."/>
        </authorList>
    </citation>
    <scope>NUCLEOTIDE SEQUENCE [LARGE SCALE GENOMIC DNA]</scope>
    <source>
        <strain evidence="3 4">DSM 11263</strain>
    </source>
</reference>
<dbReference type="PANTHER" id="PTHR12835:SF5">
    <property type="entry name" value="BIOTIN--PROTEIN LIGASE"/>
    <property type="match status" value="1"/>
</dbReference>
<evidence type="ECO:0000256" key="1">
    <source>
        <dbReference type="ARBA" id="ARBA00022598"/>
    </source>
</evidence>
<dbReference type="SUPFAM" id="SSF55681">
    <property type="entry name" value="Class II aaRS and biotin synthetases"/>
    <property type="match status" value="1"/>
</dbReference>